<dbReference type="RefSeq" id="WP_330482615.1">
    <property type="nucleotide sequence ID" value="NZ_JAZBJZ010000014.1"/>
</dbReference>
<name>A0AAW9Q097_9CYAN</name>
<dbReference type="EMBL" id="JAZBJZ010000014">
    <property type="protein sequence ID" value="MEE3716188.1"/>
    <property type="molecule type" value="Genomic_DNA"/>
</dbReference>
<protein>
    <submittedName>
        <fullName evidence="1">Uncharacterized protein</fullName>
    </submittedName>
</protein>
<comment type="caution">
    <text evidence="1">The sequence shown here is derived from an EMBL/GenBank/DDBJ whole genome shotgun (WGS) entry which is preliminary data.</text>
</comment>
<reference evidence="1" key="1">
    <citation type="submission" date="2024-01" db="EMBL/GenBank/DDBJ databases">
        <title>Bank of Algae and Cyanobacteria of the Azores (BACA) strain genomes.</title>
        <authorList>
            <person name="Luz R."/>
            <person name="Cordeiro R."/>
            <person name="Fonseca A."/>
            <person name="Goncalves V."/>
        </authorList>
    </citation>
    <scope>NUCLEOTIDE SEQUENCE</scope>
    <source>
        <strain evidence="1">BACA0141</strain>
    </source>
</reference>
<gene>
    <name evidence="1" type="ORF">V2H45_05445</name>
</gene>
<evidence type="ECO:0000313" key="1">
    <source>
        <dbReference type="EMBL" id="MEE3716188.1"/>
    </source>
</evidence>
<proteinExistence type="predicted"/>
<dbReference type="AlphaFoldDB" id="A0AAW9Q097"/>
<sequence>MRNLFPIAAFMVGGFMQLCLQPMQPVSAQASISQPVNIPAIKPYQPKATAANRLTYQQDQLQNLVPENFDVNRYPISDRNAERWQNILWTVTVLSPQTDFVAQALDNILALTANPKLTDKQKSVVDSAMQVGTQLYLSNPGFYANVGRHFVQTIEYSSDSQWVAMSLSALAKSRIPPSNLKQLGLRVQQRFPNWRQDVFLYTTLQNLSSSQTAKAIPPLTDLLAWQIAPGQPQMYVLCQPNREILCLAVAKDGNGRFMEQNGQLWSVPLLLQSIHRLEWNFYRGQTPQGIYRIEGLEPQPDDEVFRAYGQFPLVKLFLPYEDGAQEFLPNRKGKFTGNLQTYQTLLPPTWRNYFPIQQSYWAGKIGRSLFRIHGTGEAIDFFRVKTNPTIDSYYWNPTLGCLSALELYDRNGQLQQADVPKVLNILSLLGKGKIAGYLIVVEVPSRTGGQISPMEVREAIARSK</sequence>
<organism evidence="1 2">
    <name type="scientific">Tumidithrix elongata BACA0141</name>
    <dbReference type="NCBI Taxonomy" id="2716417"/>
    <lineage>
        <taxon>Bacteria</taxon>
        <taxon>Bacillati</taxon>
        <taxon>Cyanobacteriota</taxon>
        <taxon>Cyanophyceae</taxon>
        <taxon>Pseudanabaenales</taxon>
        <taxon>Pseudanabaenaceae</taxon>
        <taxon>Tumidithrix</taxon>
        <taxon>Tumidithrix elongata</taxon>
    </lineage>
</organism>
<keyword evidence="2" id="KW-1185">Reference proteome</keyword>
<evidence type="ECO:0000313" key="2">
    <source>
        <dbReference type="Proteomes" id="UP001333818"/>
    </source>
</evidence>
<dbReference type="Proteomes" id="UP001333818">
    <property type="component" value="Unassembled WGS sequence"/>
</dbReference>
<accession>A0AAW9Q097</accession>